<dbReference type="Gene3D" id="1.10.472.10">
    <property type="entry name" value="Cyclin-like"/>
    <property type="match status" value="2"/>
</dbReference>
<feature type="domain" description="Cyclin C-terminal" evidence="8">
    <location>
        <begin position="198"/>
        <end position="324"/>
    </location>
</feature>
<dbReference type="PANTHER" id="PTHR10177">
    <property type="entry name" value="CYCLINS"/>
    <property type="match status" value="1"/>
</dbReference>
<evidence type="ECO:0000256" key="4">
    <source>
        <dbReference type="ARBA" id="ARBA00023306"/>
    </source>
</evidence>
<dbReference type="InterPro" id="IPR013763">
    <property type="entry name" value="Cyclin-like_dom"/>
</dbReference>
<keyword evidence="10" id="KW-1185">Reference proteome</keyword>
<evidence type="ECO:0000256" key="3">
    <source>
        <dbReference type="ARBA" id="ARBA00023127"/>
    </source>
</evidence>
<protein>
    <submittedName>
        <fullName evidence="9">Kinase activator</fullName>
    </submittedName>
</protein>
<dbReference type="Pfam" id="PF02984">
    <property type="entry name" value="Cyclin_C"/>
    <property type="match status" value="1"/>
</dbReference>
<evidence type="ECO:0000259" key="7">
    <source>
        <dbReference type="SMART" id="SM00385"/>
    </source>
</evidence>
<dbReference type="Proteomes" id="UP001454036">
    <property type="component" value="Unassembled WGS sequence"/>
</dbReference>
<dbReference type="SMART" id="SM00385">
    <property type="entry name" value="CYCLIN"/>
    <property type="match status" value="1"/>
</dbReference>
<dbReference type="InterPro" id="IPR048258">
    <property type="entry name" value="Cyclins_cyclin-box"/>
</dbReference>
<sequence length="360" mass="41318">MHFHFHQLTQPNQESMLDALYCEEESWEDEFTEENYVVTHKDESFSNIKIPFLLEQDFCWDDEELSSLLCKEQSFDGVGLYNAFFENPCFADARNDAIQWMLKVVGHYSFSALTAVLAVNYFDRFFSCSQPHNCVEKPWMIQLASVACLSLAAKVEETQVPLLLDFQVEESKYLFEAKTIQRMEILVLSTLEWKMNLVNPLSFIDYIIRRLGLKNHLSWEFLRRCESLLLLVISDWQFTSYLSSVLATATMLCVISNAEPSTLMEFQEQLLHILGINKDKVEDCCKLIKEVASNVDLYSSNKRKFASLPGSPKGVMEVSFSSSDYSNESFQLIDPDSVSSSPNPPLSKRSKMGDIFTIYG</sequence>
<organism evidence="9 10">
    <name type="scientific">Lithospermum erythrorhizon</name>
    <name type="common">Purple gromwell</name>
    <name type="synonym">Lithospermum officinale var. erythrorhizon</name>
    <dbReference type="NCBI Taxonomy" id="34254"/>
    <lineage>
        <taxon>Eukaryota</taxon>
        <taxon>Viridiplantae</taxon>
        <taxon>Streptophyta</taxon>
        <taxon>Embryophyta</taxon>
        <taxon>Tracheophyta</taxon>
        <taxon>Spermatophyta</taxon>
        <taxon>Magnoliopsida</taxon>
        <taxon>eudicotyledons</taxon>
        <taxon>Gunneridae</taxon>
        <taxon>Pentapetalae</taxon>
        <taxon>asterids</taxon>
        <taxon>lamiids</taxon>
        <taxon>Boraginales</taxon>
        <taxon>Boraginaceae</taxon>
        <taxon>Boraginoideae</taxon>
        <taxon>Lithospermeae</taxon>
        <taxon>Lithospermum</taxon>
    </lineage>
</organism>
<dbReference type="PROSITE" id="PS00292">
    <property type="entry name" value="CYCLINS"/>
    <property type="match status" value="1"/>
</dbReference>
<keyword evidence="2" id="KW-0132">Cell division</keyword>
<reference evidence="9 10" key="1">
    <citation type="submission" date="2024-01" db="EMBL/GenBank/DDBJ databases">
        <title>The complete chloroplast genome sequence of Lithospermum erythrorhizon: insights into the phylogenetic relationship among Boraginaceae species and the maternal lineages of purple gromwells.</title>
        <authorList>
            <person name="Okada T."/>
            <person name="Watanabe K."/>
        </authorList>
    </citation>
    <scope>NUCLEOTIDE SEQUENCE [LARGE SCALE GENOMIC DNA]</scope>
</reference>
<feature type="region of interest" description="Disordered" evidence="6">
    <location>
        <begin position="334"/>
        <end position="353"/>
    </location>
</feature>
<dbReference type="FunFam" id="1.10.472.10:FF:000060">
    <property type="entry name" value="D6-type cyclin"/>
    <property type="match status" value="1"/>
</dbReference>
<evidence type="ECO:0000256" key="6">
    <source>
        <dbReference type="SAM" id="MobiDB-lite"/>
    </source>
</evidence>
<keyword evidence="9" id="KW-0418">Kinase</keyword>
<dbReference type="InterPro" id="IPR036915">
    <property type="entry name" value="Cyclin-like_sf"/>
</dbReference>
<keyword evidence="3 5" id="KW-0195">Cyclin</keyword>
<evidence type="ECO:0000256" key="5">
    <source>
        <dbReference type="RuleBase" id="RU000383"/>
    </source>
</evidence>
<dbReference type="CDD" id="cd20544">
    <property type="entry name" value="CYCLIN_AtCycD-like_rpt2"/>
    <property type="match status" value="1"/>
</dbReference>
<dbReference type="InterPro" id="IPR006671">
    <property type="entry name" value="Cyclin_N"/>
</dbReference>
<dbReference type="AlphaFoldDB" id="A0AAV3R2E5"/>
<feature type="domain" description="Cyclin-like" evidence="7">
    <location>
        <begin position="99"/>
        <end position="189"/>
    </location>
</feature>
<dbReference type="CDD" id="cd20543">
    <property type="entry name" value="CYCLIN_AtCycD-like_rpt1"/>
    <property type="match status" value="1"/>
</dbReference>
<dbReference type="Pfam" id="PF00134">
    <property type="entry name" value="Cyclin_N"/>
    <property type="match status" value="1"/>
</dbReference>
<proteinExistence type="inferred from homology"/>
<dbReference type="GO" id="GO:0051301">
    <property type="term" value="P:cell division"/>
    <property type="evidence" value="ECO:0007669"/>
    <property type="project" value="UniProtKB-KW"/>
</dbReference>
<evidence type="ECO:0000256" key="1">
    <source>
        <dbReference type="ARBA" id="ARBA00009065"/>
    </source>
</evidence>
<dbReference type="GO" id="GO:0016301">
    <property type="term" value="F:kinase activity"/>
    <property type="evidence" value="ECO:0007669"/>
    <property type="project" value="UniProtKB-KW"/>
</dbReference>
<evidence type="ECO:0000313" key="9">
    <source>
        <dbReference type="EMBL" id="GAA0169781.1"/>
    </source>
</evidence>
<evidence type="ECO:0000256" key="2">
    <source>
        <dbReference type="ARBA" id="ARBA00022618"/>
    </source>
</evidence>
<dbReference type="SUPFAM" id="SSF47954">
    <property type="entry name" value="Cyclin-like"/>
    <property type="match status" value="2"/>
</dbReference>
<gene>
    <name evidence="9" type="ORF">LIER_24187</name>
</gene>
<keyword evidence="9" id="KW-0808">Transferase</keyword>
<dbReference type="EMBL" id="BAABME010006971">
    <property type="protein sequence ID" value="GAA0169781.1"/>
    <property type="molecule type" value="Genomic_DNA"/>
</dbReference>
<dbReference type="SMART" id="SM01332">
    <property type="entry name" value="Cyclin_C"/>
    <property type="match status" value="1"/>
</dbReference>
<dbReference type="InterPro" id="IPR004367">
    <property type="entry name" value="Cyclin_C-dom"/>
</dbReference>
<evidence type="ECO:0000313" key="10">
    <source>
        <dbReference type="Proteomes" id="UP001454036"/>
    </source>
</evidence>
<evidence type="ECO:0000259" key="8">
    <source>
        <dbReference type="SMART" id="SM01332"/>
    </source>
</evidence>
<dbReference type="InterPro" id="IPR039361">
    <property type="entry name" value="Cyclin"/>
</dbReference>
<name>A0AAV3R2E5_LITER</name>
<comment type="caution">
    <text evidence="9">The sequence shown here is derived from an EMBL/GenBank/DDBJ whole genome shotgun (WGS) entry which is preliminary data.</text>
</comment>
<comment type="similarity">
    <text evidence="1">Belongs to the cyclin family. Cyclin D subfamily.</text>
</comment>
<keyword evidence="4" id="KW-0131">Cell cycle</keyword>
<accession>A0AAV3R2E5</accession>